<keyword evidence="1" id="KW-0732">Signal</keyword>
<evidence type="ECO:0000256" key="1">
    <source>
        <dbReference type="SAM" id="SignalP"/>
    </source>
</evidence>
<dbReference type="EMBL" id="CP034593">
    <property type="protein sequence ID" value="AZQ77382.1"/>
    <property type="molecule type" value="Genomic_DNA"/>
</dbReference>
<dbReference type="KEGG" id="flh:EJ997_08600"/>
<dbReference type="Proteomes" id="UP000280344">
    <property type="component" value="Chromosome"/>
</dbReference>
<protein>
    <recommendedName>
        <fullName evidence="4">VCBS repeat-containing protein</fullName>
    </recommendedName>
</protein>
<organism evidence="2 3">
    <name type="scientific">Flaviflexus ciconiae</name>
    <dbReference type="NCBI Taxonomy" id="2496867"/>
    <lineage>
        <taxon>Bacteria</taxon>
        <taxon>Bacillati</taxon>
        <taxon>Actinomycetota</taxon>
        <taxon>Actinomycetes</taxon>
        <taxon>Actinomycetales</taxon>
        <taxon>Actinomycetaceae</taxon>
        <taxon>Flaviflexus</taxon>
    </lineage>
</organism>
<dbReference type="RefSeq" id="WP_126704185.1">
    <property type="nucleotide sequence ID" value="NZ_CP034593.1"/>
</dbReference>
<feature type="chain" id="PRO_5018740977" description="VCBS repeat-containing protein" evidence="1">
    <location>
        <begin position="31"/>
        <end position="502"/>
    </location>
</feature>
<accession>A0A3Q9G4N5</accession>
<gene>
    <name evidence="2" type="ORF">EJ997_08600</name>
</gene>
<name>A0A3Q9G4N5_9ACTO</name>
<proteinExistence type="predicted"/>
<reference evidence="2 3" key="1">
    <citation type="submission" date="2018-12" db="EMBL/GenBank/DDBJ databases">
        <title>Complete genome sequence of Flaviflexus sp. H23T48.</title>
        <authorList>
            <person name="Bae J.-W."/>
            <person name="Lee J.-Y."/>
        </authorList>
    </citation>
    <scope>NUCLEOTIDE SEQUENCE [LARGE SCALE GENOMIC DNA]</scope>
    <source>
        <strain evidence="2 3">H23T48</strain>
    </source>
</reference>
<dbReference type="AlphaFoldDB" id="A0A3Q9G4N5"/>
<evidence type="ECO:0000313" key="3">
    <source>
        <dbReference type="Proteomes" id="UP000280344"/>
    </source>
</evidence>
<feature type="signal peptide" evidence="1">
    <location>
        <begin position="1"/>
        <end position="30"/>
    </location>
</feature>
<evidence type="ECO:0000313" key="2">
    <source>
        <dbReference type="EMBL" id="AZQ77382.1"/>
    </source>
</evidence>
<evidence type="ECO:0008006" key="4">
    <source>
        <dbReference type="Google" id="ProtNLM"/>
    </source>
</evidence>
<dbReference type="OrthoDB" id="9764271at2"/>
<dbReference type="SUPFAM" id="SSF69318">
    <property type="entry name" value="Integrin alpha N-terminal domain"/>
    <property type="match status" value="1"/>
</dbReference>
<keyword evidence="3" id="KW-1185">Reference proteome</keyword>
<dbReference type="InterPro" id="IPR028994">
    <property type="entry name" value="Integrin_alpha_N"/>
</dbReference>
<sequence length="502" mass="55452">MATRLAFASILGLLLPFVLFPAPHAQGANADNFDPGYIISDAEFYDWDSMNSAEVQDFFEDINPRCVPGPDGTPCLQDYREDTPNTPARSGCTAHVGKDGELASKVVYDVAVECGINPQVFIVLLQKEQGLVTASGSLLNAQRYERATGLSCPDGPDGQPICDPEHGGFYKQVRGAGERYNAYRDRPDIYKNYRPGQTWDILYHPDRTCGTGKVYIENMATTLLYTYTPYQPNEAALDNLYGTGDDCSSYGNRNFWRNYVDWFGNPTSDDCIATNECDFYLANDWTTSNARLGVLITDAPTGNPISGVWDVGTRESVGVRHGQDLFLKTDHTTGPADIHYKYGRIGDEVFVGDWNGDGIDTPAVRRGNTWYLTNIPGASYADIVFHYGRENDTVLIGDWNGDGIDTPAVRRGKTIYQSNDFAGGNAEHEYMYGRETDTVIVGDWNGNGEETLGVRRGFTYYLKNTTTGGNADIVMNYGRANDLVVVGDWDNNGTDTLGVYRP</sequence>